<keyword evidence="8" id="KW-0378">Hydrolase</keyword>
<dbReference type="CDD" id="cd03860">
    <property type="entry name" value="M14_CP_A-B_like"/>
    <property type="match status" value="1"/>
</dbReference>
<dbReference type="PROSITE" id="PS52035">
    <property type="entry name" value="PEPTIDASE_M14"/>
    <property type="match status" value="1"/>
</dbReference>
<keyword evidence="12" id="KW-0865">Zymogen</keyword>
<evidence type="ECO:0000256" key="7">
    <source>
        <dbReference type="ARBA" id="ARBA00022729"/>
    </source>
</evidence>
<dbReference type="PANTHER" id="PTHR11705">
    <property type="entry name" value="PROTEASE FAMILY M14 CARBOXYPEPTIDASE A,B"/>
    <property type="match status" value="1"/>
</dbReference>
<dbReference type="PRINTS" id="PR00765">
    <property type="entry name" value="CRBOXYPTASEA"/>
</dbReference>
<keyword evidence="7 15" id="KW-0732">Signal</keyword>
<evidence type="ECO:0000256" key="4">
    <source>
        <dbReference type="ARBA" id="ARBA00022645"/>
    </source>
</evidence>
<dbReference type="OMA" id="FMTYKLL"/>
<comment type="function">
    <text evidence="2">Extracellular metalloprotease that contributes to pathogenicity.</text>
</comment>
<dbReference type="InterPro" id="IPR003146">
    <property type="entry name" value="M14A_act_pep"/>
</dbReference>
<evidence type="ECO:0000256" key="12">
    <source>
        <dbReference type="ARBA" id="ARBA00023145"/>
    </source>
</evidence>
<dbReference type="InterPro" id="IPR036990">
    <property type="entry name" value="M14A-like_propep"/>
</dbReference>
<dbReference type="Gene3D" id="3.30.70.340">
    <property type="entry name" value="Metallocarboxypeptidase-like"/>
    <property type="match status" value="1"/>
</dbReference>
<dbReference type="SUPFAM" id="SSF53187">
    <property type="entry name" value="Zn-dependent exopeptidases"/>
    <property type="match status" value="1"/>
</dbReference>
<dbReference type="GO" id="GO:0008270">
    <property type="term" value="F:zinc ion binding"/>
    <property type="evidence" value="ECO:0007669"/>
    <property type="project" value="InterPro"/>
</dbReference>
<keyword evidence="18" id="KW-1185">Reference proteome</keyword>
<protein>
    <recommendedName>
        <fullName evidence="16">Peptidase M14 domain-containing protein</fullName>
    </recommendedName>
</protein>
<dbReference type="FunFam" id="3.30.70.340:FF:000001">
    <property type="entry name" value="Carboxypeptidase A5"/>
    <property type="match status" value="1"/>
</dbReference>
<dbReference type="FunFam" id="3.40.630.10:FF:000056">
    <property type="entry name" value="Zinc carboxypeptidase"/>
    <property type="match status" value="1"/>
</dbReference>
<dbReference type="Pfam" id="PF00246">
    <property type="entry name" value="Peptidase_M14"/>
    <property type="match status" value="1"/>
</dbReference>
<keyword evidence="4" id="KW-0121">Carboxypeptidase</keyword>
<dbReference type="PANTHER" id="PTHR11705:SF143">
    <property type="entry name" value="SLL0236 PROTEIN"/>
    <property type="match status" value="1"/>
</dbReference>
<evidence type="ECO:0000313" key="18">
    <source>
        <dbReference type="Proteomes" id="UP000007110"/>
    </source>
</evidence>
<dbReference type="GeneID" id="582972"/>
<evidence type="ECO:0000256" key="10">
    <source>
        <dbReference type="ARBA" id="ARBA00023026"/>
    </source>
</evidence>
<dbReference type="InterPro" id="IPR000834">
    <property type="entry name" value="Peptidase_M14"/>
</dbReference>
<feature type="signal peptide" evidence="15">
    <location>
        <begin position="1"/>
        <end position="23"/>
    </location>
</feature>
<evidence type="ECO:0000256" key="15">
    <source>
        <dbReference type="SAM" id="SignalP"/>
    </source>
</evidence>
<dbReference type="GO" id="GO:0005615">
    <property type="term" value="C:extracellular space"/>
    <property type="evidence" value="ECO:0000318"/>
    <property type="project" value="GO_Central"/>
</dbReference>
<keyword evidence="5" id="KW-0645">Protease</keyword>
<keyword evidence="9" id="KW-0862">Zinc</keyword>
<evidence type="ECO:0000256" key="2">
    <source>
        <dbReference type="ARBA" id="ARBA00003091"/>
    </source>
</evidence>
<comment type="similarity">
    <text evidence="3 14">Belongs to the peptidase M14 family.</text>
</comment>
<accession>A0A7M7TGW1</accession>
<dbReference type="Gene3D" id="3.40.630.10">
    <property type="entry name" value="Zn peptidases"/>
    <property type="match status" value="1"/>
</dbReference>
<evidence type="ECO:0000313" key="17">
    <source>
        <dbReference type="EnsemblMetazoa" id="XP_787993"/>
    </source>
</evidence>
<keyword evidence="10" id="KW-0843">Virulence</keyword>
<reference evidence="18" key="1">
    <citation type="submission" date="2015-02" db="EMBL/GenBank/DDBJ databases">
        <title>Genome sequencing for Strongylocentrotus purpuratus.</title>
        <authorList>
            <person name="Murali S."/>
            <person name="Liu Y."/>
            <person name="Vee V."/>
            <person name="English A."/>
            <person name="Wang M."/>
            <person name="Skinner E."/>
            <person name="Han Y."/>
            <person name="Muzny D.M."/>
            <person name="Worley K.C."/>
            <person name="Gibbs R.A."/>
        </authorList>
    </citation>
    <scope>NUCLEOTIDE SEQUENCE</scope>
</reference>
<dbReference type="AlphaFoldDB" id="A0A7M7TGW1"/>
<keyword evidence="6" id="KW-0479">Metal-binding</keyword>
<organism evidence="17 18">
    <name type="scientific">Strongylocentrotus purpuratus</name>
    <name type="common">Purple sea urchin</name>
    <dbReference type="NCBI Taxonomy" id="7668"/>
    <lineage>
        <taxon>Eukaryota</taxon>
        <taxon>Metazoa</taxon>
        <taxon>Echinodermata</taxon>
        <taxon>Eleutherozoa</taxon>
        <taxon>Echinozoa</taxon>
        <taxon>Echinoidea</taxon>
        <taxon>Euechinoidea</taxon>
        <taxon>Echinacea</taxon>
        <taxon>Camarodonta</taxon>
        <taxon>Echinidea</taxon>
        <taxon>Strongylocentrotidae</taxon>
        <taxon>Strongylocentrotus</taxon>
    </lineage>
</organism>
<dbReference type="Proteomes" id="UP000007110">
    <property type="component" value="Unassembled WGS sequence"/>
</dbReference>
<dbReference type="Pfam" id="PF02244">
    <property type="entry name" value="Propep_M14"/>
    <property type="match status" value="1"/>
</dbReference>
<evidence type="ECO:0000256" key="9">
    <source>
        <dbReference type="ARBA" id="ARBA00022833"/>
    </source>
</evidence>
<evidence type="ECO:0000256" key="1">
    <source>
        <dbReference type="ARBA" id="ARBA00001947"/>
    </source>
</evidence>
<dbReference type="KEGG" id="spu:582972"/>
<evidence type="ECO:0000256" key="6">
    <source>
        <dbReference type="ARBA" id="ARBA00022723"/>
    </source>
</evidence>
<evidence type="ECO:0000256" key="13">
    <source>
        <dbReference type="ARBA" id="ARBA00023157"/>
    </source>
</evidence>
<dbReference type="SMART" id="SM00631">
    <property type="entry name" value="Zn_pept"/>
    <property type="match status" value="1"/>
</dbReference>
<reference evidence="17" key="2">
    <citation type="submission" date="2021-01" db="UniProtKB">
        <authorList>
            <consortium name="EnsemblMetazoa"/>
        </authorList>
    </citation>
    <scope>IDENTIFICATION</scope>
</reference>
<evidence type="ECO:0000256" key="11">
    <source>
        <dbReference type="ARBA" id="ARBA00023049"/>
    </source>
</evidence>
<evidence type="ECO:0000259" key="16">
    <source>
        <dbReference type="PROSITE" id="PS52035"/>
    </source>
</evidence>
<dbReference type="InParanoid" id="A0A7M7TGW1"/>
<keyword evidence="11" id="KW-0482">Metalloprotease</keyword>
<dbReference type="SUPFAM" id="SSF54897">
    <property type="entry name" value="Protease propeptides/inhibitors"/>
    <property type="match status" value="1"/>
</dbReference>
<comment type="cofactor">
    <cofactor evidence="1">
        <name>Zn(2+)</name>
        <dbReference type="ChEBI" id="CHEBI:29105"/>
    </cofactor>
</comment>
<feature type="chain" id="PRO_5029795325" description="Peptidase M14 domain-containing protein" evidence="15">
    <location>
        <begin position="24"/>
        <end position="439"/>
    </location>
</feature>
<dbReference type="GO" id="GO:0006508">
    <property type="term" value="P:proteolysis"/>
    <property type="evidence" value="ECO:0000318"/>
    <property type="project" value="GO_Central"/>
</dbReference>
<evidence type="ECO:0000256" key="8">
    <source>
        <dbReference type="ARBA" id="ARBA00022801"/>
    </source>
</evidence>
<feature type="domain" description="Peptidase M14" evidence="16">
    <location>
        <begin position="134"/>
        <end position="435"/>
    </location>
</feature>
<dbReference type="EnsemblMetazoa" id="XM_782900">
    <property type="protein sequence ID" value="XP_787993"/>
    <property type="gene ID" value="LOC582972"/>
</dbReference>
<dbReference type="GO" id="GO:0004181">
    <property type="term" value="F:metallocarboxypeptidase activity"/>
    <property type="evidence" value="ECO:0000318"/>
    <property type="project" value="GO_Central"/>
</dbReference>
<keyword evidence="13" id="KW-1015">Disulfide bond</keyword>
<evidence type="ECO:0000256" key="14">
    <source>
        <dbReference type="PROSITE-ProRule" id="PRU01379"/>
    </source>
</evidence>
<proteinExistence type="inferred from homology"/>
<dbReference type="OrthoDB" id="3626597at2759"/>
<feature type="active site" description="Proton donor/acceptor" evidence="14">
    <location>
        <position position="401"/>
    </location>
</feature>
<dbReference type="RefSeq" id="XP_787993.3">
    <property type="nucleotide sequence ID" value="XM_782900.5"/>
</dbReference>
<evidence type="ECO:0000256" key="3">
    <source>
        <dbReference type="ARBA" id="ARBA00005988"/>
    </source>
</evidence>
<evidence type="ECO:0000256" key="5">
    <source>
        <dbReference type="ARBA" id="ARBA00022670"/>
    </source>
</evidence>
<sequence length="439" mass="49809">MGISHLLGFTCVAVVLYQFGAHGKPHGGKVRYDNFRVIRMVPKSQEELECLNDFIASRHDLDVWKEPSKVGHHVDIMIPPRPADLEDVVIMATYAGIQRSIMIDDVQQLIENESLSQNLPSRSLTEFDKFDYTIYHTFEEIDAWIDDVADQYSNLVSVEAVSSTHEGKRVRGLKIGKPSENPKPIAYIQGGIHAREWVSPATVMFMTYKLLKAYGEDATVTEMFDKLDWYIVPVLNVDGYIYTWTNDRNWRKNRRMAPGNLCVGTDLNRNYDYKWGGQGASPLSCSIKYRGTGPASEIEVVGITDFLTKKNQTADIHLSLDFHSYGQLWLYPWGYTDDTTVLQPNRERQRALGLKAIEAITATHGKTYFVGEVGPYLYPASGGSVDWLYGELGIKYTYAIELRDEDKYGFFLPEKEIQPTTEEIYAAILVVGQQLISEL</sequence>
<name>A0A7M7TGW1_STRPU</name>